<dbReference type="PANTHER" id="PTHR10458:SF22">
    <property type="entry name" value="PEPTIDE DEFORMYLASE"/>
    <property type="match status" value="1"/>
</dbReference>
<dbReference type="PIRSF" id="PIRSF004749">
    <property type="entry name" value="Pep_def"/>
    <property type="match status" value="1"/>
</dbReference>
<dbReference type="HAMAP" id="MF_00163">
    <property type="entry name" value="Pep_deformylase"/>
    <property type="match status" value="1"/>
</dbReference>
<comment type="catalytic activity">
    <reaction evidence="5">
        <text>N-terminal N-formyl-L-methionyl-[peptide] + H2O = N-terminal L-methionyl-[peptide] + formate</text>
        <dbReference type="Rhea" id="RHEA:24420"/>
        <dbReference type="Rhea" id="RHEA-COMP:10639"/>
        <dbReference type="Rhea" id="RHEA-COMP:10640"/>
        <dbReference type="ChEBI" id="CHEBI:15377"/>
        <dbReference type="ChEBI" id="CHEBI:15740"/>
        <dbReference type="ChEBI" id="CHEBI:49298"/>
        <dbReference type="ChEBI" id="CHEBI:64731"/>
        <dbReference type="EC" id="3.5.1.88"/>
    </reaction>
</comment>
<dbReference type="PANTHER" id="PTHR10458">
    <property type="entry name" value="PEPTIDE DEFORMYLASE"/>
    <property type="match status" value="1"/>
</dbReference>
<keyword evidence="5" id="KW-0408">Iron</keyword>
<dbReference type="GO" id="GO:0042586">
    <property type="term" value="F:peptide deformylase activity"/>
    <property type="evidence" value="ECO:0007669"/>
    <property type="project" value="UniProtKB-UniRule"/>
</dbReference>
<feature type="active site" evidence="5">
    <location>
        <position position="145"/>
    </location>
</feature>
<comment type="function">
    <text evidence="5">Removes the formyl group from the N-terminal Met of newly synthesized proteins. Requires at least a dipeptide for an efficient rate of reaction. N-terminal L-methionine is a prerequisite for activity but the enzyme has broad specificity at other positions.</text>
</comment>
<keyword evidence="2 5" id="KW-0479">Metal-binding</keyword>
<dbReference type="FunFam" id="3.90.45.10:FF:000003">
    <property type="entry name" value="Peptide deformylase"/>
    <property type="match status" value="1"/>
</dbReference>
<organism evidence="6 7">
    <name type="scientific">Tectimicrobiota bacterium</name>
    <dbReference type="NCBI Taxonomy" id="2528274"/>
    <lineage>
        <taxon>Bacteria</taxon>
        <taxon>Pseudomonadati</taxon>
        <taxon>Nitrospinota/Tectimicrobiota group</taxon>
        <taxon>Candidatus Tectimicrobiota</taxon>
    </lineage>
</organism>
<comment type="caution">
    <text evidence="6">The sequence shown here is derived from an EMBL/GenBank/DDBJ whole genome shotgun (WGS) entry which is preliminary data.</text>
</comment>
<keyword evidence="3 5" id="KW-0378">Hydrolase</keyword>
<dbReference type="NCBIfam" id="NF001159">
    <property type="entry name" value="PRK00150.1-3"/>
    <property type="match status" value="1"/>
</dbReference>
<dbReference type="InterPro" id="IPR023635">
    <property type="entry name" value="Peptide_deformylase"/>
</dbReference>
<dbReference type="InterPro" id="IPR036821">
    <property type="entry name" value="Peptide_deformylase_sf"/>
</dbReference>
<dbReference type="EC" id="3.5.1.88" evidence="5"/>
<evidence type="ECO:0000313" key="7">
    <source>
        <dbReference type="Proteomes" id="UP000769766"/>
    </source>
</evidence>
<protein>
    <recommendedName>
        <fullName evidence="5">Peptide deformylase</fullName>
        <shortName evidence="5">PDF</shortName>
        <ecNumber evidence="5">3.5.1.88</ecNumber>
    </recommendedName>
    <alternativeName>
        <fullName evidence="5">Polypeptide deformylase</fullName>
    </alternativeName>
</protein>
<dbReference type="CDD" id="cd00487">
    <property type="entry name" value="Pep_deformylase"/>
    <property type="match status" value="1"/>
</dbReference>
<evidence type="ECO:0000256" key="5">
    <source>
        <dbReference type="HAMAP-Rule" id="MF_00163"/>
    </source>
</evidence>
<evidence type="ECO:0000256" key="1">
    <source>
        <dbReference type="ARBA" id="ARBA00010759"/>
    </source>
</evidence>
<reference evidence="6" key="1">
    <citation type="submission" date="2020-07" db="EMBL/GenBank/DDBJ databases">
        <title>Huge and variable diversity of episymbiotic CPR bacteria and DPANN archaea in groundwater ecosystems.</title>
        <authorList>
            <person name="He C.Y."/>
            <person name="Keren R."/>
            <person name="Whittaker M."/>
            <person name="Farag I.F."/>
            <person name="Doudna J."/>
            <person name="Cate J.H.D."/>
            <person name="Banfield J.F."/>
        </authorList>
    </citation>
    <scope>NUCLEOTIDE SEQUENCE</scope>
    <source>
        <strain evidence="6">NC_groundwater_672_Ag_B-0.1um_62_36</strain>
    </source>
</reference>
<evidence type="ECO:0000256" key="2">
    <source>
        <dbReference type="ARBA" id="ARBA00022723"/>
    </source>
</evidence>
<evidence type="ECO:0000256" key="3">
    <source>
        <dbReference type="ARBA" id="ARBA00022801"/>
    </source>
</evidence>
<dbReference type="AlphaFoldDB" id="A0A932CNW7"/>
<sequence length="177" mass="20501">MSILKVARLGHPILRKVADPLPRGAISSPEIQRLIEDMIETMREHDGVGLAAPQVHVSKPILVLEVQENPRYPQAPQIPLQVLINPRLLSLSPEIVEDWEGCLSLIDFRGRVPRHREVNVQAYDRTGKEIQFTAKNFLARVIQHEYDHLIGKVFLDRMRDFETLSYLAEYQRYWEEA</sequence>
<dbReference type="GO" id="GO:0046872">
    <property type="term" value="F:metal ion binding"/>
    <property type="evidence" value="ECO:0007669"/>
    <property type="project" value="UniProtKB-KW"/>
</dbReference>
<dbReference type="GO" id="GO:0006412">
    <property type="term" value="P:translation"/>
    <property type="evidence" value="ECO:0007669"/>
    <property type="project" value="UniProtKB-UniRule"/>
</dbReference>
<accession>A0A932CNW7</accession>
<dbReference type="SUPFAM" id="SSF56420">
    <property type="entry name" value="Peptide deformylase"/>
    <property type="match status" value="1"/>
</dbReference>
<comment type="similarity">
    <text evidence="1 5">Belongs to the polypeptide deformylase family.</text>
</comment>
<dbReference type="Proteomes" id="UP000769766">
    <property type="component" value="Unassembled WGS sequence"/>
</dbReference>
<dbReference type="Pfam" id="PF01327">
    <property type="entry name" value="Pep_deformylase"/>
    <property type="match status" value="1"/>
</dbReference>
<dbReference type="PRINTS" id="PR01576">
    <property type="entry name" value="PDEFORMYLASE"/>
</dbReference>
<dbReference type="EMBL" id="JACPRF010000215">
    <property type="protein sequence ID" value="MBI2876624.1"/>
    <property type="molecule type" value="Genomic_DNA"/>
</dbReference>
<feature type="binding site" evidence="5">
    <location>
        <position position="102"/>
    </location>
    <ligand>
        <name>Fe cation</name>
        <dbReference type="ChEBI" id="CHEBI:24875"/>
    </ligand>
</feature>
<gene>
    <name evidence="5 6" type="primary">def</name>
    <name evidence="6" type="ORF">HYY20_07060</name>
</gene>
<feature type="binding site" evidence="5">
    <location>
        <position position="144"/>
    </location>
    <ligand>
        <name>Fe cation</name>
        <dbReference type="ChEBI" id="CHEBI:24875"/>
    </ligand>
</feature>
<dbReference type="Gene3D" id="3.90.45.10">
    <property type="entry name" value="Peptide deformylase"/>
    <property type="match status" value="1"/>
</dbReference>
<comment type="cofactor">
    <cofactor evidence="5">
        <name>Fe(2+)</name>
        <dbReference type="ChEBI" id="CHEBI:29033"/>
    </cofactor>
    <text evidence="5">Binds 1 Fe(2+) ion.</text>
</comment>
<name>A0A932CNW7_UNCTE</name>
<keyword evidence="4 5" id="KW-0648">Protein biosynthesis</keyword>
<evidence type="ECO:0000313" key="6">
    <source>
        <dbReference type="EMBL" id="MBI2876624.1"/>
    </source>
</evidence>
<proteinExistence type="inferred from homology"/>
<evidence type="ECO:0000256" key="4">
    <source>
        <dbReference type="ARBA" id="ARBA00022917"/>
    </source>
</evidence>
<feature type="binding site" evidence="5">
    <location>
        <position position="148"/>
    </location>
    <ligand>
        <name>Fe cation</name>
        <dbReference type="ChEBI" id="CHEBI:24875"/>
    </ligand>
</feature>
<dbReference type="NCBIfam" id="TIGR00079">
    <property type="entry name" value="pept_deformyl"/>
    <property type="match status" value="1"/>
</dbReference>